<dbReference type="PANTHER" id="PTHR47839:SF1">
    <property type="entry name" value="DOMAIN PROTEIN, PUTATIVE (AFU_ORTHOLOGUE AFUA_6G04830)-RELATED"/>
    <property type="match status" value="1"/>
</dbReference>
<dbReference type="OrthoDB" id="10031156at2759"/>
<evidence type="ECO:0000256" key="1">
    <source>
        <dbReference type="SAM" id="MobiDB-lite"/>
    </source>
</evidence>
<dbReference type="SUPFAM" id="SSF55874">
    <property type="entry name" value="ATPase domain of HSP90 chaperone/DNA topoisomerase II/histidine kinase"/>
    <property type="match status" value="1"/>
</dbReference>
<dbReference type="KEGG" id="cput:CONPUDRAFT_86046"/>
<dbReference type="Proteomes" id="UP000053558">
    <property type="component" value="Unassembled WGS sequence"/>
</dbReference>
<accession>R7SD22</accession>
<reference evidence="4" key="1">
    <citation type="journal article" date="2012" name="Science">
        <title>The Paleozoic origin of enzymatic lignin decomposition reconstructed from 31 fungal genomes.</title>
        <authorList>
            <person name="Floudas D."/>
            <person name="Binder M."/>
            <person name="Riley R."/>
            <person name="Barry K."/>
            <person name="Blanchette R.A."/>
            <person name="Henrissat B."/>
            <person name="Martinez A.T."/>
            <person name="Otillar R."/>
            <person name="Spatafora J.W."/>
            <person name="Yadav J.S."/>
            <person name="Aerts A."/>
            <person name="Benoit I."/>
            <person name="Boyd A."/>
            <person name="Carlson A."/>
            <person name="Copeland A."/>
            <person name="Coutinho P.M."/>
            <person name="de Vries R.P."/>
            <person name="Ferreira P."/>
            <person name="Findley K."/>
            <person name="Foster B."/>
            <person name="Gaskell J."/>
            <person name="Glotzer D."/>
            <person name="Gorecki P."/>
            <person name="Heitman J."/>
            <person name="Hesse C."/>
            <person name="Hori C."/>
            <person name="Igarashi K."/>
            <person name="Jurgens J.A."/>
            <person name="Kallen N."/>
            <person name="Kersten P."/>
            <person name="Kohler A."/>
            <person name="Kuees U."/>
            <person name="Kumar T.K.A."/>
            <person name="Kuo A."/>
            <person name="LaButti K."/>
            <person name="Larrondo L.F."/>
            <person name="Lindquist E."/>
            <person name="Ling A."/>
            <person name="Lombard V."/>
            <person name="Lucas S."/>
            <person name="Lundell T."/>
            <person name="Martin R."/>
            <person name="McLaughlin D.J."/>
            <person name="Morgenstern I."/>
            <person name="Morin E."/>
            <person name="Murat C."/>
            <person name="Nagy L.G."/>
            <person name="Nolan M."/>
            <person name="Ohm R.A."/>
            <person name="Patyshakuliyeva A."/>
            <person name="Rokas A."/>
            <person name="Ruiz-Duenas F.J."/>
            <person name="Sabat G."/>
            <person name="Salamov A."/>
            <person name="Samejima M."/>
            <person name="Schmutz J."/>
            <person name="Slot J.C."/>
            <person name="St John F."/>
            <person name="Stenlid J."/>
            <person name="Sun H."/>
            <person name="Sun S."/>
            <person name="Syed K."/>
            <person name="Tsang A."/>
            <person name="Wiebenga A."/>
            <person name="Young D."/>
            <person name="Pisabarro A."/>
            <person name="Eastwood D.C."/>
            <person name="Martin F."/>
            <person name="Cullen D."/>
            <person name="Grigoriev I.V."/>
            <person name="Hibbett D.S."/>
        </authorList>
    </citation>
    <scope>NUCLEOTIDE SEQUENCE [LARGE SCALE GENOMIC DNA]</scope>
    <source>
        <strain evidence="4">RWD-64-598 SS2</strain>
    </source>
</reference>
<name>R7SD22_CONPW</name>
<organism evidence="3 4">
    <name type="scientific">Coniophora puteana (strain RWD-64-598)</name>
    <name type="common">Brown rot fungus</name>
    <dbReference type="NCBI Taxonomy" id="741705"/>
    <lineage>
        <taxon>Eukaryota</taxon>
        <taxon>Fungi</taxon>
        <taxon>Dikarya</taxon>
        <taxon>Basidiomycota</taxon>
        <taxon>Agaricomycotina</taxon>
        <taxon>Agaricomycetes</taxon>
        <taxon>Agaricomycetidae</taxon>
        <taxon>Boletales</taxon>
        <taxon>Coniophorineae</taxon>
        <taxon>Coniophoraceae</taxon>
        <taxon>Coniophora</taxon>
    </lineage>
</organism>
<gene>
    <name evidence="3" type="ORF">CONPUDRAFT_86046</name>
</gene>
<feature type="compositionally biased region" description="Pro residues" evidence="1">
    <location>
        <begin position="1432"/>
        <end position="1456"/>
    </location>
</feature>
<feature type="compositionally biased region" description="Polar residues" evidence="1">
    <location>
        <begin position="1499"/>
        <end position="1525"/>
    </location>
</feature>
<evidence type="ECO:0000259" key="2">
    <source>
        <dbReference type="Pfam" id="PF25794"/>
    </source>
</evidence>
<sequence length="1756" mass="195124">MAANKQALWQDGYDEAVEVNQRALIDKVLARYSGEFTVFRELLQNSDDAQSNAVEIHFETDAYLKRKEGRDALGPTDDAFPDLKKTQVSQWTFKNNGIIFRDEDWSRLRKIAEGNPDEEKIGAFGVGFYSLFSVTEEPFVTSGGHGMQFHWKKDNKDQLQVRRGNLPPTDTPDPWTTFEMTLREPGTIPPAFDFTRFLASSITFMTHLCEVSLFLDEHRLVRLTKSSGVMNDATLLKGIKGTSGTGMMAVRGIRSAPIRIKAEVMHAVYSVGTEKPPPLPAEKPVRQAQSGFFSSLFSSFTGGSSTPQRVATPLPPPAPEDPPIKVHESSVTLTIFTADVSVSVDKKMEAELHRSTKKNPPRQLKYSLIYTGKDEYDNSVEEEKKQPKSSGSVFQGLRADLNGSGQARVFIGHATGQTTGIGGHMASRFIPTVERESIDLVDRNVAVWNRELLYVGGFLCRTAYELELSNIKTLWDGASSAATDFQPDAELKKWLTARFIHVLKFFSFHVSTPSSDVSRLLEAAFFACSTSHPFHVLSTAGVRSATAVREPDASFAVFLKRLPVLPEEVLKDASRMVASMRARGMIKSINFEDVLAELRQRPLTETELIACLRWWSDDVLQNSTQSHLSYIRRELLEATLVTFPQKDASKSDKILPLSSVQFFVNPRSINSVLKDLDGPFPDTLMPTSTTQHFTAEQLASLSWRELSVADWVAHISRPEVMAADSAYDLRISAHWSEKVLSMLTRTWPSLSAGAKESICAALKDKTCVPTSSGMKLPEESYFASANIFKDLPVVTFPSGFVIKGPMEKVLLALGVRKHVDLQVVFNRMIKTGDWSTADLVTYLVSVQANLSPDENMRLQSTSVFFREGSTSQDGSGRRSRYKAADLYEPNPTFRQLGLPTLDWGEKSKWKSGSEEARFLYRLGLKRAPPLDVIINLSASTDKSVQQHALKYLLDNLVTRYPEYHPNKYAEVAFVPAINAFKECLGKPNEVFVTAAWKDLGYLVAHPDVRDAVSKLGLLDHPPTNSLVTLLQKTPPKDVETAQRWFDILATRIVDFAPGELTAMSKLPIVPVSIGGAIRHLSPSQCYIGKSASQEFHSKLFTYVDFGKAANGFLSACGTKQEPSIDEIAQILISDPRNFFTLAGGKESYLIELRNVANNARLLSGATLTRMKSAPILLGTKRSVRSDKRRKSNEADLEEDDWELLHDLKKASDIVIVDDTQAYQLFGDSVFTAPQDDLLENFYIQLGSKRFSAIVQEEYKSTAENRNSRIAANTRSLILERLPLFLHEHTHSRPRVSLNWLAGERNFIVRAFDKLVIVKHLRIADVNITRHLEASAAAKRNARTLTSLSSGSIELWLAQSSEIDMYEVANALCRLIFESPKTNDALLFMTILSTDLRTLKRRGYNVDKILRQQQDARQRAIEAANANSTVALLPPPEKPLPAPVSAPPVVPPRPTSPPQKEVIPGGWDTKRPISPPTVANTPPPPNAPPPYSQKEEVDDQPSTSRGGRPLSQMTSSLNKWKQQLLPSTRDDSGSGAGVSPNPAAPPLTRRPNAPVTPQSSIRANVTQAINACKPEGNNLIQNRKQMQMIKESLDDGYCDISGQVGDLKLVGESPLPGQMGTMKVYATHDVPSPETLVTTKRNSLARFIHVITALSRVYSLPISSLHVFCDMGGGLIAFNRNGSIFLNLRYFEAWHDQKVERGDLNEAYISWYFTLAHEIAHNLVQPHNSEHEFYFSALCEEHIMAFGKLLSHGPGTN</sequence>
<feature type="compositionally biased region" description="Pro residues" evidence="1">
    <location>
        <begin position="1480"/>
        <end position="1490"/>
    </location>
</feature>
<keyword evidence="4" id="KW-1185">Reference proteome</keyword>
<protein>
    <recommendedName>
        <fullName evidence="2">Sacsin/Nov domain-containing protein</fullName>
    </recommendedName>
</protein>
<proteinExistence type="predicted"/>
<evidence type="ECO:0000313" key="3">
    <source>
        <dbReference type="EMBL" id="EIW74063.1"/>
    </source>
</evidence>
<feature type="region of interest" description="Disordered" evidence="1">
    <location>
        <begin position="303"/>
        <end position="324"/>
    </location>
</feature>
<dbReference type="PANTHER" id="PTHR47839">
    <property type="entry name" value="DOMAIN PROTEIN, PUTATIVE (AFU_ORTHOLOGUE AFUA_6G04830)-RELATED"/>
    <property type="match status" value="1"/>
</dbReference>
<dbReference type="Pfam" id="PF25794">
    <property type="entry name" value="SACS"/>
    <property type="match status" value="1"/>
</dbReference>
<dbReference type="Pfam" id="PF12449">
    <property type="entry name" value="DUF3684"/>
    <property type="match status" value="1"/>
</dbReference>
<dbReference type="RefSeq" id="XP_007775777.1">
    <property type="nucleotide sequence ID" value="XM_007777587.1"/>
</dbReference>
<dbReference type="InterPro" id="IPR058210">
    <property type="entry name" value="SACS/Nov_dom"/>
</dbReference>
<feature type="domain" description="Sacsin/Nov" evidence="2">
    <location>
        <begin position="24"/>
        <end position="144"/>
    </location>
</feature>
<dbReference type="Gene3D" id="3.30.565.10">
    <property type="entry name" value="Histidine kinase-like ATPase, C-terminal domain"/>
    <property type="match status" value="1"/>
</dbReference>
<dbReference type="eggNOG" id="ENOG502QPMA">
    <property type="taxonomic scope" value="Eukaryota"/>
</dbReference>
<dbReference type="InterPro" id="IPR036890">
    <property type="entry name" value="HATPase_C_sf"/>
</dbReference>
<feature type="region of interest" description="Disordered" evidence="1">
    <location>
        <begin position="1426"/>
        <end position="1558"/>
    </location>
</feature>
<evidence type="ECO:0000313" key="4">
    <source>
        <dbReference type="Proteomes" id="UP000053558"/>
    </source>
</evidence>
<dbReference type="NCBIfam" id="NF047352">
    <property type="entry name" value="P_loop_sacsin"/>
    <property type="match status" value="1"/>
</dbReference>
<dbReference type="EMBL" id="JH711595">
    <property type="protein sequence ID" value="EIW74063.1"/>
    <property type="molecule type" value="Genomic_DNA"/>
</dbReference>
<dbReference type="OMA" id="VYWWVIL"/>
<dbReference type="GeneID" id="19211069"/>
<dbReference type="InterPro" id="IPR022155">
    <property type="entry name" value="DUF3684"/>
</dbReference>